<dbReference type="GO" id="GO:0004519">
    <property type="term" value="F:endonuclease activity"/>
    <property type="evidence" value="ECO:0007669"/>
    <property type="project" value="UniProtKB-KW"/>
</dbReference>
<evidence type="ECO:0000313" key="13">
    <source>
        <dbReference type="EMBL" id="CAD1580767.1"/>
    </source>
</evidence>
<dbReference type="InterPro" id="IPR025724">
    <property type="entry name" value="GAG-pre-integrase_dom"/>
</dbReference>
<keyword evidence="3" id="KW-0255">Endonuclease</keyword>
<evidence type="ECO:0000256" key="5">
    <source>
        <dbReference type="ARBA" id="ARBA00022842"/>
    </source>
</evidence>
<dbReference type="PROSITE" id="PS50994">
    <property type="entry name" value="INTEGRASE"/>
    <property type="match status" value="1"/>
</dbReference>
<dbReference type="SUPFAM" id="SSF56672">
    <property type="entry name" value="DNA/RNA polymerases"/>
    <property type="match status" value="1"/>
</dbReference>
<dbReference type="GO" id="GO:0046872">
    <property type="term" value="F:metal ion binding"/>
    <property type="evidence" value="ECO:0007669"/>
    <property type="project" value="UniProtKB-KW"/>
</dbReference>
<dbReference type="Pfam" id="PF13976">
    <property type="entry name" value="gag_pre-integrs"/>
    <property type="match status" value="1"/>
</dbReference>
<evidence type="ECO:0000256" key="4">
    <source>
        <dbReference type="ARBA" id="ARBA00022801"/>
    </source>
</evidence>
<dbReference type="InterPro" id="IPR039537">
    <property type="entry name" value="Retrotran_Ty1/copia-like"/>
</dbReference>
<name>A0A6V7M123_9HYME</name>
<gene>
    <name evidence="13" type="ORF">BBRV_LOCUS117897</name>
</gene>
<keyword evidence="6" id="KW-0229">DNA integration</keyword>
<evidence type="ECO:0000256" key="6">
    <source>
        <dbReference type="ARBA" id="ARBA00022908"/>
    </source>
</evidence>
<accession>A0A6V7M123</accession>
<dbReference type="GO" id="GO:0003887">
    <property type="term" value="F:DNA-directed DNA polymerase activity"/>
    <property type="evidence" value="ECO:0007669"/>
    <property type="project" value="UniProtKB-KW"/>
</dbReference>
<evidence type="ECO:0000256" key="11">
    <source>
        <dbReference type="SAM" id="MobiDB-lite"/>
    </source>
</evidence>
<evidence type="ECO:0000256" key="7">
    <source>
        <dbReference type="ARBA" id="ARBA00022918"/>
    </source>
</evidence>
<dbReference type="GO" id="GO:0016787">
    <property type="term" value="F:hydrolase activity"/>
    <property type="evidence" value="ECO:0007669"/>
    <property type="project" value="UniProtKB-KW"/>
</dbReference>
<protein>
    <recommendedName>
        <fullName evidence="12">Integrase catalytic domain-containing protein</fullName>
    </recommendedName>
</protein>
<feature type="compositionally biased region" description="Basic and acidic residues" evidence="11">
    <location>
        <begin position="412"/>
        <end position="427"/>
    </location>
</feature>
<keyword evidence="8" id="KW-0548">Nucleotidyltransferase</keyword>
<evidence type="ECO:0000256" key="10">
    <source>
        <dbReference type="ARBA" id="ARBA00023268"/>
    </source>
</evidence>
<organism evidence="13">
    <name type="scientific">Bracon brevicornis</name>
    <dbReference type="NCBI Taxonomy" id="1563983"/>
    <lineage>
        <taxon>Eukaryota</taxon>
        <taxon>Metazoa</taxon>
        <taxon>Ecdysozoa</taxon>
        <taxon>Arthropoda</taxon>
        <taxon>Hexapoda</taxon>
        <taxon>Insecta</taxon>
        <taxon>Pterygota</taxon>
        <taxon>Neoptera</taxon>
        <taxon>Endopterygota</taxon>
        <taxon>Hymenoptera</taxon>
        <taxon>Apocrita</taxon>
        <taxon>Ichneumonoidea</taxon>
        <taxon>Braconidae</taxon>
        <taxon>Braconinae</taxon>
        <taxon>Bracon</taxon>
    </lineage>
</organism>
<feature type="domain" description="Integrase catalytic" evidence="12">
    <location>
        <begin position="169"/>
        <end position="340"/>
    </location>
</feature>
<evidence type="ECO:0000256" key="3">
    <source>
        <dbReference type="ARBA" id="ARBA00022759"/>
    </source>
</evidence>
<keyword evidence="7" id="KW-0695">RNA-directed DNA polymerase</keyword>
<keyword evidence="4" id="KW-0378">Hydrolase</keyword>
<dbReference type="PANTHER" id="PTHR42648">
    <property type="entry name" value="TRANSPOSASE, PUTATIVE-RELATED"/>
    <property type="match status" value="1"/>
</dbReference>
<dbReference type="InterPro" id="IPR001584">
    <property type="entry name" value="Integrase_cat-core"/>
</dbReference>
<dbReference type="Pfam" id="PF07727">
    <property type="entry name" value="RVT_2"/>
    <property type="match status" value="1"/>
</dbReference>
<keyword evidence="5" id="KW-0460">Magnesium</keyword>
<evidence type="ECO:0000256" key="1">
    <source>
        <dbReference type="ARBA" id="ARBA00022722"/>
    </source>
</evidence>
<dbReference type="InterPro" id="IPR013103">
    <property type="entry name" value="RVT_2"/>
</dbReference>
<feature type="region of interest" description="Disordered" evidence="11">
    <location>
        <begin position="411"/>
        <end position="478"/>
    </location>
</feature>
<dbReference type="AlphaFoldDB" id="A0A6V7M123"/>
<dbReference type="GO" id="GO:0003676">
    <property type="term" value="F:nucleic acid binding"/>
    <property type="evidence" value="ECO:0007669"/>
    <property type="project" value="InterPro"/>
</dbReference>
<evidence type="ECO:0000256" key="9">
    <source>
        <dbReference type="ARBA" id="ARBA00023172"/>
    </source>
</evidence>
<feature type="compositionally biased region" description="Basic and acidic residues" evidence="11">
    <location>
        <begin position="798"/>
        <end position="813"/>
    </location>
</feature>
<dbReference type="InterPro" id="IPR036397">
    <property type="entry name" value="RNaseH_sf"/>
</dbReference>
<keyword evidence="10" id="KW-0511">Multifunctional enzyme</keyword>
<dbReference type="InterPro" id="IPR043502">
    <property type="entry name" value="DNA/RNA_pol_sf"/>
</dbReference>
<dbReference type="EMBL" id="CADCXW020000345">
    <property type="protein sequence ID" value="CAD1580767.1"/>
    <property type="molecule type" value="Genomic_DNA"/>
</dbReference>
<evidence type="ECO:0000256" key="8">
    <source>
        <dbReference type="ARBA" id="ARBA00022932"/>
    </source>
</evidence>
<dbReference type="GO" id="GO:0042575">
    <property type="term" value="C:DNA polymerase complex"/>
    <property type="evidence" value="ECO:0007669"/>
    <property type="project" value="UniProtKB-ARBA"/>
</dbReference>
<dbReference type="GO" id="GO:0006310">
    <property type="term" value="P:DNA recombination"/>
    <property type="evidence" value="ECO:0007669"/>
    <property type="project" value="UniProtKB-KW"/>
</dbReference>
<dbReference type="GO" id="GO:0003964">
    <property type="term" value="F:RNA-directed DNA polymerase activity"/>
    <property type="evidence" value="ECO:0007669"/>
    <property type="project" value="UniProtKB-KW"/>
</dbReference>
<dbReference type="CDD" id="cd09272">
    <property type="entry name" value="RNase_HI_RT_Ty1"/>
    <property type="match status" value="1"/>
</dbReference>
<dbReference type="Pfam" id="PF25597">
    <property type="entry name" value="SH3_retrovirus"/>
    <property type="match status" value="1"/>
</dbReference>
<sequence>MKIQSDSKSEEDSNLYTATARLVSLEDFLSQTQENMNKLDNSEKELEFGREMSPEILKDNQNSSEDKTEYHENELNMGRKILNLNEVISQSEREKLEKVQESLRSSEDTKKLSEGMLWHIRLGHTSLEYLKQLQRTEEKLEKVKFGKEISECEICILSKMENIPFKEKRTRAPRAIHTIHTDTMGPIKPTSFPGESKFIIVFVDDYTRYARAYCVKQKNEAGKCLEKFITHTRNLLGKQEKVCFIRADNGTEFTGGEFSEIMEKEGISRDFAPPYTSELNGTAERFNKTIQKKIRALMLDSGIPSTMWITATEAAVHIYNRTPHKSNEFKTPLSKLCSEKKSHLESLKRFGSVAYVKIPIAENKFSERALKTILVGYTPTGSLLWHPQTNRFINSRHVKCNEKLSYKNLVEQSEKTEIPEIPERIGEEMTEGNNESQKPEATELIKPRENSVEKEQVEPSVKRRKLPSRKAKTDPKRDPDYVYRVLRDKSDEMSSQNEDEIITARLAKMNGDPTSYKGAMESPEKENWKRAIQEELQSMQENEVWEITERPIPNHRKIKPNIIDSKWVFKKKIDEKGQEKFKARLVIRGFKDKNTYELRETYAPVSRMAVIRASLAIINKFDLDAVQLDVKTAFLNGILEDEVFMEIPEGANTSASERTKVCRLKKTLYGLKISPKKWNQRFTEEVSKLGLERDIHDPCLFTWRKGNTMAFLVLYVDDIILASNCPLKKQEITAQLCGVFKMRDLGEPKMFLGMEIFRDRVNKILKIKQTEYTEKILRRFNMYESKPQSTPMITRQAKNRENDRSEETEREHPSNAPYREAIGSLLYLAGATRPDISYAVNYLSRKQRTHTENDWEEVKRLFRYLKGTPDLGLIFRAEGNKLEAFTDASFRDWEDSTSTSGYVIKLYGDTIAWRSHKQSYVTLSTCQAEYLAMSESCQEMISLDKAIRDITGETSYPVDLWCDNMSAGKCTQMDGAHKLKSFDDSVTEIQRKLKDREIKGQNIEPSRDAWQM</sequence>
<keyword evidence="8" id="KW-0239">DNA-directed DNA polymerase</keyword>
<dbReference type="SUPFAM" id="SSF53098">
    <property type="entry name" value="Ribonuclease H-like"/>
    <property type="match status" value="1"/>
</dbReference>
<keyword evidence="8" id="KW-0808">Transferase</keyword>
<feature type="compositionally biased region" description="Basic and acidic residues" evidence="11">
    <location>
        <begin position="437"/>
        <end position="461"/>
    </location>
</feature>
<dbReference type="Gene3D" id="3.30.420.10">
    <property type="entry name" value="Ribonuclease H-like superfamily/Ribonuclease H"/>
    <property type="match status" value="1"/>
</dbReference>
<dbReference type="GO" id="GO:0015074">
    <property type="term" value="P:DNA integration"/>
    <property type="evidence" value="ECO:0007669"/>
    <property type="project" value="UniProtKB-KW"/>
</dbReference>
<keyword evidence="2" id="KW-0479">Metal-binding</keyword>
<reference evidence="13" key="1">
    <citation type="submission" date="2020-07" db="EMBL/GenBank/DDBJ databases">
        <authorList>
            <person name="Ferguson B K."/>
        </authorList>
    </citation>
    <scope>NUCLEOTIDE SEQUENCE</scope>
    <source>
        <strain evidence="13">L06</strain>
    </source>
</reference>
<keyword evidence="1" id="KW-0540">Nuclease</keyword>
<dbReference type="InterPro" id="IPR057670">
    <property type="entry name" value="SH3_retrovirus"/>
</dbReference>
<feature type="region of interest" description="Disordered" evidence="11">
    <location>
        <begin position="787"/>
        <end position="815"/>
    </location>
</feature>
<evidence type="ECO:0000256" key="2">
    <source>
        <dbReference type="ARBA" id="ARBA00022723"/>
    </source>
</evidence>
<proteinExistence type="predicted"/>
<dbReference type="InterPro" id="IPR012337">
    <property type="entry name" value="RNaseH-like_sf"/>
</dbReference>
<keyword evidence="9" id="KW-0233">DNA recombination</keyword>
<dbReference type="PANTHER" id="PTHR42648:SF11">
    <property type="entry name" value="TRANSPOSON TY4-P GAG-POL POLYPROTEIN"/>
    <property type="match status" value="1"/>
</dbReference>
<evidence type="ECO:0000259" key="12">
    <source>
        <dbReference type="PROSITE" id="PS50994"/>
    </source>
</evidence>